<dbReference type="KEGG" id="cact:HZ995_00655"/>
<gene>
    <name evidence="2" type="ORF">HZ995_00655</name>
</gene>
<feature type="domain" description="Putative DNA-binding" evidence="1">
    <location>
        <begin position="5"/>
        <end position="95"/>
    </location>
</feature>
<evidence type="ECO:0000259" key="1">
    <source>
        <dbReference type="Pfam" id="PF09836"/>
    </source>
</evidence>
<dbReference type="EMBL" id="CP060010">
    <property type="protein sequence ID" value="QTN36076.1"/>
    <property type="molecule type" value="Genomic_DNA"/>
</dbReference>
<sequence length="252" mass="27416">MTPDQTDFTEALLRPDLPHPENLIDHAGRPAGKRFDVYRNNVVLSLSEALETSFPVLQKLLGEQFFGAMAGLFVRQHPPTTPMMMYYGDEMPAFLTGFEPVQKYPYLPDVARLELAMRQSYHAADATPIDPQIIATLPADQLMAARLEIAPSLKLLRSRWPIFSIWSAQTHGTPMPEAPSGEALIITRAEFDPAPQLLPAGGATFVMALQAGEAFGQALDKATTAIPDFDLQTTLGLLIAGNAITAIKTGDA</sequence>
<dbReference type="InterPro" id="IPR018640">
    <property type="entry name" value="DUF2063"/>
</dbReference>
<reference evidence="2" key="1">
    <citation type="submission" date="2020-07" db="EMBL/GenBank/DDBJ databases">
        <title>Genome sequences of bacteria associated with the marine, planktonic diatom Thalassiosira profunda strain ECT2AJA-044.</title>
        <authorList>
            <person name="Gargas C.B."/>
            <person name="Roberts W.R."/>
            <person name="Alverson A.J."/>
        </authorList>
    </citation>
    <scope>NUCLEOTIDE SEQUENCE</scope>
    <source>
        <strain evidence="2">ECT2AJA-044</strain>
    </source>
</reference>
<dbReference type="Gene3D" id="1.10.150.690">
    <property type="entry name" value="DUF2063"/>
    <property type="match status" value="1"/>
</dbReference>
<accession>A0A975EPV1</accession>
<proteinExistence type="predicted"/>
<dbReference type="Pfam" id="PF09836">
    <property type="entry name" value="DUF2063"/>
    <property type="match status" value="1"/>
</dbReference>
<dbReference type="Proteomes" id="UP000665026">
    <property type="component" value="Chromosome"/>
</dbReference>
<evidence type="ECO:0000313" key="3">
    <source>
        <dbReference type="Proteomes" id="UP000665026"/>
    </source>
</evidence>
<name>A0A975EPV1_9RHOB</name>
<dbReference type="InterPro" id="IPR044922">
    <property type="entry name" value="DUF2063_N_sf"/>
</dbReference>
<evidence type="ECO:0000313" key="2">
    <source>
        <dbReference type="EMBL" id="QTN36076.1"/>
    </source>
</evidence>
<dbReference type="GO" id="GO:0003677">
    <property type="term" value="F:DNA binding"/>
    <property type="evidence" value="ECO:0007669"/>
    <property type="project" value="UniProtKB-KW"/>
</dbReference>
<dbReference type="AlphaFoldDB" id="A0A975EPV1"/>
<organism evidence="2 3">
    <name type="scientific">Cognatishimia activa</name>
    <dbReference type="NCBI Taxonomy" id="1715691"/>
    <lineage>
        <taxon>Bacteria</taxon>
        <taxon>Pseudomonadati</taxon>
        <taxon>Pseudomonadota</taxon>
        <taxon>Alphaproteobacteria</taxon>
        <taxon>Rhodobacterales</taxon>
        <taxon>Paracoccaceae</taxon>
        <taxon>Cognatishimia</taxon>
    </lineage>
</organism>
<protein>
    <submittedName>
        <fullName evidence="2">DNA-binding domain-containing protein</fullName>
    </submittedName>
</protein>
<dbReference type="RefSeq" id="WP_209356780.1">
    <property type="nucleotide sequence ID" value="NZ_CP060010.1"/>
</dbReference>
<keyword evidence="2" id="KW-0238">DNA-binding</keyword>